<sequence>DYGHHPTEVEAVIRAAREAWPERRIVMLYQPHRYTRTRDLYEDFVRVLSEVDGLLLMDVYSAGEPAIPGADGRALCRSIRQRGKVEPVFVEDNREIESLLANVLQDGDLLITQGAGDIGGVAARLAAAGVKASE</sequence>
<organism evidence="2 3">
    <name type="scientific">Marinobacter nauticus</name>
    <name type="common">Marinobacter hydrocarbonoclasticus</name>
    <name type="synonym">Marinobacter aquaeolei</name>
    <dbReference type="NCBI Taxonomy" id="2743"/>
    <lineage>
        <taxon>Bacteria</taxon>
        <taxon>Pseudomonadati</taxon>
        <taxon>Pseudomonadota</taxon>
        <taxon>Gammaproteobacteria</taxon>
        <taxon>Pseudomonadales</taxon>
        <taxon>Marinobacteraceae</taxon>
        <taxon>Marinobacter</taxon>
    </lineage>
</organism>
<dbReference type="PANTHER" id="PTHR43445:SF3">
    <property type="entry name" value="UDP-N-ACETYLMURAMATE--L-ALANINE LIGASE"/>
    <property type="match status" value="1"/>
</dbReference>
<feature type="domain" description="Mur ligase C-terminal" evidence="1">
    <location>
        <begin position="1"/>
        <end position="116"/>
    </location>
</feature>
<gene>
    <name evidence="2" type="primary">murC</name>
    <name evidence="2" type="ORF">DCF82_03005</name>
</gene>
<proteinExistence type="predicted"/>
<protein>
    <submittedName>
        <fullName evidence="2">UDP-N-acetylmuramate--L-alanine ligase</fullName>
        <ecNumber evidence="2">6.3.2.8</ecNumber>
    </submittedName>
</protein>
<dbReference type="PANTHER" id="PTHR43445">
    <property type="entry name" value="UDP-N-ACETYLMURAMATE--L-ALANINE LIGASE-RELATED"/>
    <property type="match status" value="1"/>
</dbReference>
<dbReference type="SUPFAM" id="SSF53244">
    <property type="entry name" value="MurD-like peptide ligases, peptide-binding domain"/>
    <property type="match status" value="1"/>
</dbReference>
<dbReference type="InterPro" id="IPR036615">
    <property type="entry name" value="Mur_ligase_C_dom_sf"/>
</dbReference>
<name>A0A3B8WG90_MARNT</name>
<accession>A0A3B8WG90</accession>
<dbReference type="InterPro" id="IPR004101">
    <property type="entry name" value="Mur_ligase_C"/>
</dbReference>
<comment type="caution">
    <text evidence="2">The sequence shown here is derived from an EMBL/GenBank/DDBJ whole genome shotgun (WGS) entry which is preliminary data.</text>
</comment>
<keyword evidence="2" id="KW-0436">Ligase</keyword>
<reference evidence="2 3" key="1">
    <citation type="journal article" date="2018" name="Nat. Biotechnol.">
        <title>A standardized bacterial taxonomy based on genome phylogeny substantially revises the tree of life.</title>
        <authorList>
            <person name="Parks D.H."/>
            <person name="Chuvochina M."/>
            <person name="Waite D.W."/>
            <person name="Rinke C."/>
            <person name="Skarshewski A."/>
            <person name="Chaumeil P.A."/>
            <person name="Hugenholtz P."/>
        </authorList>
    </citation>
    <scope>NUCLEOTIDE SEQUENCE [LARGE SCALE GENOMIC DNA]</scope>
    <source>
        <strain evidence="2">UBA9049</strain>
    </source>
</reference>
<dbReference type="Pfam" id="PF02875">
    <property type="entry name" value="Mur_ligase_C"/>
    <property type="match status" value="1"/>
</dbReference>
<dbReference type="GO" id="GO:0008763">
    <property type="term" value="F:UDP-N-acetylmuramate-L-alanine ligase activity"/>
    <property type="evidence" value="ECO:0007669"/>
    <property type="project" value="UniProtKB-EC"/>
</dbReference>
<dbReference type="InterPro" id="IPR050061">
    <property type="entry name" value="MurCDEF_pg_biosynth"/>
</dbReference>
<evidence type="ECO:0000259" key="1">
    <source>
        <dbReference type="Pfam" id="PF02875"/>
    </source>
</evidence>
<dbReference type="AlphaFoldDB" id="A0A3B8WG90"/>
<dbReference type="EC" id="6.3.2.8" evidence="2"/>
<feature type="non-terminal residue" evidence="2">
    <location>
        <position position="1"/>
    </location>
</feature>
<dbReference type="EMBL" id="DLYI01000036">
    <property type="protein sequence ID" value="HAC26782.1"/>
    <property type="molecule type" value="Genomic_DNA"/>
</dbReference>
<dbReference type="Proteomes" id="UP000261325">
    <property type="component" value="Unassembled WGS sequence"/>
</dbReference>
<evidence type="ECO:0000313" key="3">
    <source>
        <dbReference type="Proteomes" id="UP000261325"/>
    </source>
</evidence>
<dbReference type="Gene3D" id="3.90.190.20">
    <property type="entry name" value="Mur ligase, C-terminal domain"/>
    <property type="match status" value="1"/>
</dbReference>
<evidence type="ECO:0000313" key="2">
    <source>
        <dbReference type="EMBL" id="HAC26782.1"/>
    </source>
</evidence>